<protein>
    <submittedName>
        <fullName evidence="1">Uncharacterized protein</fullName>
    </submittedName>
</protein>
<feature type="non-terminal residue" evidence="1">
    <location>
        <position position="23"/>
    </location>
</feature>
<keyword evidence="2" id="KW-1185">Reference proteome</keyword>
<evidence type="ECO:0000313" key="1">
    <source>
        <dbReference type="EMBL" id="OTF77508.1"/>
    </source>
</evidence>
<evidence type="ECO:0000313" key="2">
    <source>
        <dbReference type="Proteomes" id="UP000194236"/>
    </source>
</evidence>
<name>A0A1Y3BC74_EURMA</name>
<gene>
    <name evidence="1" type="ORF">BLA29_015493</name>
</gene>
<sequence>MMYCKAIQFGYPKWESATSVRPV</sequence>
<dbReference type="AlphaFoldDB" id="A0A1Y3BC74"/>
<dbReference type="EMBL" id="MUJZ01032251">
    <property type="protein sequence ID" value="OTF77508.1"/>
    <property type="molecule type" value="Genomic_DNA"/>
</dbReference>
<dbReference type="Proteomes" id="UP000194236">
    <property type="component" value="Unassembled WGS sequence"/>
</dbReference>
<accession>A0A1Y3BC74</accession>
<comment type="caution">
    <text evidence="1">The sequence shown here is derived from an EMBL/GenBank/DDBJ whole genome shotgun (WGS) entry which is preliminary data.</text>
</comment>
<organism evidence="1 2">
    <name type="scientific">Euroglyphus maynei</name>
    <name type="common">Mayne's house dust mite</name>
    <dbReference type="NCBI Taxonomy" id="6958"/>
    <lineage>
        <taxon>Eukaryota</taxon>
        <taxon>Metazoa</taxon>
        <taxon>Ecdysozoa</taxon>
        <taxon>Arthropoda</taxon>
        <taxon>Chelicerata</taxon>
        <taxon>Arachnida</taxon>
        <taxon>Acari</taxon>
        <taxon>Acariformes</taxon>
        <taxon>Sarcoptiformes</taxon>
        <taxon>Astigmata</taxon>
        <taxon>Psoroptidia</taxon>
        <taxon>Analgoidea</taxon>
        <taxon>Pyroglyphidae</taxon>
        <taxon>Pyroglyphinae</taxon>
        <taxon>Euroglyphus</taxon>
    </lineage>
</organism>
<proteinExistence type="predicted"/>
<reference evidence="1 2" key="1">
    <citation type="submission" date="2017-03" db="EMBL/GenBank/DDBJ databases">
        <title>Genome Survey of Euroglyphus maynei.</title>
        <authorList>
            <person name="Arlian L.G."/>
            <person name="Morgan M.S."/>
            <person name="Rider S.D."/>
        </authorList>
    </citation>
    <scope>NUCLEOTIDE SEQUENCE [LARGE SCALE GENOMIC DNA]</scope>
    <source>
        <strain evidence="1">Arlian Lab</strain>
        <tissue evidence="1">Whole body</tissue>
    </source>
</reference>